<accession>A0AA36G7H8</accession>
<organism evidence="3 4">
    <name type="scientific">Mesorhabditis spiculigera</name>
    <dbReference type="NCBI Taxonomy" id="96644"/>
    <lineage>
        <taxon>Eukaryota</taxon>
        <taxon>Metazoa</taxon>
        <taxon>Ecdysozoa</taxon>
        <taxon>Nematoda</taxon>
        <taxon>Chromadorea</taxon>
        <taxon>Rhabditida</taxon>
        <taxon>Rhabditina</taxon>
        <taxon>Rhabditomorpha</taxon>
        <taxon>Rhabditoidea</taxon>
        <taxon>Rhabditidae</taxon>
        <taxon>Mesorhabditinae</taxon>
        <taxon>Mesorhabditis</taxon>
    </lineage>
</organism>
<keyword evidence="4" id="KW-1185">Reference proteome</keyword>
<feature type="region of interest" description="Disordered" evidence="1">
    <location>
        <begin position="73"/>
        <end position="99"/>
    </location>
</feature>
<evidence type="ECO:0000313" key="4">
    <source>
        <dbReference type="Proteomes" id="UP001177023"/>
    </source>
</evidence>
<sequence>MGASVVHPLVSTLPSVKPFLVGMRFWSVVLLLVASLAACLAQVDADDPYQILRAMRDDQVIREFFLEPEMRSIKRGHGPRPLRKSRPRATTTIPSPLTPKMARITPSLTRLPTVLSLFGE</sequence>
<name>A0AA36G7H8_9BILA</name>
<dbReference type="AlphaFoldDB" id="A0AA36G7H8"/>
<dbReference type="EMBL" id="CATQJA010002664">
    <property type="protein sequence ID" value="CAJ0582618.1"/>
    <property type="molecule type" value="Genomic_DNA"/>
</dbReference>
<protein>
    <submittedName>
        <fullName evidence="3">Uncharacterized protein</fullName>
    </submittedName>
</protein>
<feature type="signal peptide" evidence="2">
    <location>
        <begin position="1"/>
        <end position="41"/>
    </location>
</feature>
<proteinExistence type="predicted"/>
<dbReference type="Proteomes" id="UP001177023">
    <property type="component" value="Unassembled WGS sequence"/>
</dbReference>
<evidence type="ECO:0000313" key="3">
    <source>
        <dbReference type="EMBL" id="CAJ0582618.1"/>
    </source>
</evidence>
<gene>
    <name evidence="3" type="ORF">MSPICULIGERA_LOCUS20748</name>
</gene>
<evidence type="ECO:0000256" key="1">
    <source>
        <dbReference type="SAM" id="MobiDB-lite"/>
    </source>
</evidence>
<feature type="compositionally biased region" description="Basic residues" evidence="1">
    <location>
        <begin position="73"/>
        <end position="87"/>
    </location>
</feature>
<keyword evidence="2" id="KW-0732">Signal</keyword>
<evidence type="ECO:0000256" key="2">
    <source>
        <dbReference type="SAM" id="SignalP"/>
    </source>
</evidence>
<comment type="caution">
    <text evidence="3">The sequence shown here is derived from an EMBL/GenBank/DDBJ whole genome shotgun (WGS) entry which is preliminary data.</text>
</comment>
<feature type="chain" id="PRO_5041308426" evidence="2">
    <location>
        <begin position="42"/>
        <end position="120"/>
    </location>
</feature>
<feature type="non-terminal residue" evidence="3">
    <location>
        <position position="120"/>
    </location>
</feature>
<reference evidence="3" key="1">
    <citation type="submission" date="2023-06" db="EMBL/GenBank/DDBJ databases">
        <authorList>
            <person name="Delattre M."/>
        </authorList>
    </citation>
    <scope>NUCLEOTIDE SEQUENCE</scope>
    <source>
        <strain evidence="3">AF72</strain>
    </source>
</reference>